<feature type="transmembrane region" description="Helical" evidence="6">
    <location>
        <begin position="125"/>
        <end position="145"/>
    </location>
</feature>
<keyword evidence="4 6" id="KW-1133">Transmembrane helix</keyword>
<feature type="transmembrane region" description="Helical" evidence="6">
    <location>
        <begin position="231"/>
        <end position="254"/>
    </location>
</feature>
<feature type="transmembrane region" description="Helical" evidence="6">
    <location>
        <begin position="317"/>
        <end position="335"/>
    </location>
</feature>
<evidence type="ECO:0000313" key="10">
    <source>
        <dbReference type="Proteomes" id="UP001230951"/>
    </source>
</evidence>
<proteinExistence type="predicted"/>
<accession>A0AAW8DHH8</accession>
<dbReference type="AlphaFoldDB" id="A0AAW8DHH8"/>
<evidence type="ECO:0000256" key="2">
    <source>
        <dbReference type="ARBA" id="ARBA00022475"/>
    </source>
</evidence>
<dbReference type="Proteomes" id="UP001230951">
    <property type="component" value="Unassembled WGS sequence"/>
</dbReference>
<dbReference type="GO" id="GO:0006825">
    <property type="term" value="P:copper ion transport"/>
    <property type="evidence" value="ECO:0007669"/>
    <property type="project" value="InterPro"/>
</dbReference>
<feature type="transmembrane region" description="Helical" evidence="6">
    <location>
        <begin position="192"/>
        <end position="210"/>
    </location>
</feature>
<keyword evidence="2" id="KW-1003">Cell membrane</keyword>
<feature type="transmembrane region" description="Helical" evidence="6">
    <location>
        <begin position="355"/>
        <end position="374"/>
    </location>
</feature>
<dbReference type="PANTHER" id="PTHR34820:SF4">
    <property type="entry name" value="INNER MEMBRANE PROTEIN YEBZ"/>
    <property type="match status" value="1"/>
</dbReference>
<evidence type="ECO:0000313" key="8">
    <source>
        <dbReference type="EMBL" id="MDP9907235.1"/>
    </source>
</evidence>
<evidence type="ECO:0000256" key="6">
    <source>
        <dbReference type="SAM" id="Phobius"/>
    </source>
</evidence>
<organism evidence="8 11">
    <name type="scientific">Arthrobacter bambusae</name>
    <dbReference type="NCBI Taxonomy" id="1338426"/>
    <lineage>
        <taxon>Bacteria</taxon>
        <taxon>Bacillati</taxon>
        <taxon>Actinomycetota</taxon>
        <taxon>Actinomycetes</taxon>
        <taxon>Micrococcales</taxon>
        <taxon>Micrococcaceae</taxon>
        <taxon>Arthrobacter</taxon>
    </lineage>
</organism>
<comment type="subcellular location">
    <subcellularLocation>
        <location evidence="1">Cell membrane</location>
        <topology evidence="1">Multi-pass membrane protein</topology>
    </subcellularLocation>
</comment>
<dbReference type="Pfam" id="PF05425">
    <property type="entry name" value="CopD"/>
    <property type="match status" value="1"/>
</dbReference>
<evidence type="ECO:0000256" key="4">
    <source>
        <dbReference type="ARBA" id="ARBA00022989"/>
    </source>
</evidence>
<feature type="transmembrane region" description="Helical" evidence="6">
    <location>
        <begin position="69"/>
        <end position="89"/>
    </location>
</feature>
<comment type="caution">
    <text evidence="8">The sequence shown here is derived from an EMBL/GenBank/DDBJ whole genome shotgun (WGS) entry which is preliminary data.</text>
</comment>
<keyword evidence="5 6" id="KW-0472">Membrane</keyword>
<dbReference type="PANTHER" id="PTHR34820">
    <property type="entry name" value="INNER MEMBRANE PROTEIN YEBZ"/>
    <property type="match status" value="1"/>
</dbReference>
<evidence type="ECO:0000313" key="9">
    <source>
        <dbReference type="EMBL" id="MDQ0182705.1"/>
    </source>
</evidence>
<evidence type="ECO:0000256" key="3">
    <source>
        <dbReference type="ARBA" id="ARBA00022692"/>
    </source>
</evidence>
<evidence type="ECO:0000256" key="5">
    <source>
        <dbReference type="ARBA" id="ARBA00023136"/>
    </source>
</evidence>
<evidence type="ECO:0000256" key="1">
    <source>
        <dbReference type="ARBA" id="ARBA00004651"/>
    </source>
</evidence>
<keyword evidence="3 6" id="KW-0812">Transmembrane</keyword>
<dbReference type="InterPro" id="IPR032694">
    <property type="entry name" value="CopC/D"/>
</dbReference>
<feature type="transmembrane region" description="Helical" evidence="6">
    <location>
        <begin position="152"/>
        <end position="172"/>
    </location>
</feature>
<dbReference type="GO" id="GO:0005886">
    <property type="term" value="C:plasma membrane"/>
    <property type="evidence" value="ECO:0007669"/>
    <property type="project" value="UniProtKB-SubCell"/>
</dbReference>
<evidence type="ECO:0000259" key="7">
    <source>
        <dbReference type="Pfam" id="PF05425"/>
    </source>
</evidence>
<dbReference type="Proteomes" id="UP001242995">
    <property type="component" value="Unassembled WGS sequence"/>
</dbReference>
<gene>
    <name evidence="8" type="ORF">J2S90_004226</name>
    <name evidence="9" type="ORF">J2S93_004161</name>
</gene>
<keyword evidence="10" id="KW-1185">Reference proteome</keyword>
<feature type="transmembrane region" description="Helical" evidence="6">
    <location>
        <begin position="23"/>
        <end position="48"/>
    </location>
</feature>
<feature type="domain" description="Copper resistance protein D" evidence="7">
    <location>
        <begin position="227"/>
        <end position="332"/>
    </location>
</feature>
<dbReference type="EMBL" id="JAUSTF010000015">
    <property type="protein sequence ID" value="MDQ0182705.1"/>
    <property type="molecule type" value="Genomic_DNA"/>
</dbReference>
<dbReference type="InterPro" id="IPR008457">
    <property type="entry name" value="Cu-R_CopD_dom"/>
</dbReference>
<protein>
    <submittedName>
        <fullName evidence="8">Copper transport protein</fullName>
    </submittedName>
</protein>
<feature type="transmembrane region" description="Helical" evidence="6">
    <location>
        <begin position="266"/>
        <end position="289"/>
    </location>
</feature>
<reference evidence="8 10" key="1">
    <citation type="submission" date="2023-07" db="EMBL/GenBank/DDBJ databases">
        <title>Sorghum-associated microbial communities from plants grown in Nebraska, USA.</title>
        <authorList>
            <person name="Schachtman D."/>
        </authorList>
    </citation>
    <scope>NUCLEOTIDE SEQUENCE</scope>
    <source>
        <strain evidence="8">DS1006</strain>
        <strain evidence="9 10">DS1016</strain>
    </source>
</reference>
<sequence length="404" mass="42836">MNSHLTASAIVYTVPPLWQMLPLFGYFVGLSAAIGTTVTYAAVVRPALRIRGNEGGDVETLRRRTATSLAWAGVLLDVTAYFQLAAFVAQSGKGAPYGDALEPGQIWAFMSAPAKPGNWVSEGTLFLVQSLIIVLTSALLIALFSPRARRRLDWLALTALPFALAATLIRLVPAAPFATTEALLNKVFLQTHIVSGCTWLGGLALLVVLAGTRRSLSDRAGLLWADMWRRFGFVALISVGAALISGLWLTWQHIGSIPQLWTTTNGVILLVKIILVLGMITAGAVNSFWLMPRIALAREADPTASLVHLTLRHFPKVVWTEVALGTGVLTAITFFNGSARAEATGQGAPPVDPGLIIAGAVFALTLAASLYASAKASDALARRRIAAHAATATARPEAVSQDVV</sequence>
<name>A0AAW8DHH8_9MICC</name>
<dbReference type="EMBL" id="JAUSRG010000019">
    <property type="protein sequence ID" value="MDP9907235.1"/>
    <property type="molecule type" value="Genomic_DNA"/>
</dbReference>
<evidence type="ECO:0000313" key="11">
    <source>
        <dbReference type="Proteomes" id="UP001242995"/>
    </source>
</evidence>
<dbReference type="RefSeq" id="WP_306963888.1">
    <property type="nucleotide sequence ID" value="NZ_JAUSRG010000019.1"/>
</dbReference>